<reference evidence="1 2" key="1">
    <citation type="submission" date="2021-06" db="EMBL/GenBank/DDBJ databases">
        <title>Caerostris extrusa draft genome.</title>
        <authorList>
            <person name="Kono N."/>
            <person name="Arakawa K."/>
        </authorList>
    </citation>
    <scope>NUCLEOTIDE SEQUENCE [LARGE SCALE GENOMIC DNA]</scope>
</reference>
<protein>
    <submittedName>
        <fullName evidence="1">Uncharacterized protein</fullName>
    </submittedName>
</protein>
<evidence type="ECO:0000313" key="1">
    <source>
        <dbReference type="EMBL" id="GIY19590.1"/>
    </source>
</evidence>
<name>A0AAV4RD13_CAEEX</name>
<evidence type="ECO:0000313" key="2">
    <source>
        <dbReference type="Proteomes" id="UP001054945"/>
    </source>
</evidence>
<proteinExistence type="predicted"/>
<dbReference type="Proteomes" id="UP001054945">
    <property type="component" value="Unassembled WGS sequence"/>
</dbReference>
<keyword evidence="2" id="KW-1185">Reference proteome</keyword>
<organism evidence="1 2">
    <name type="scientific">Caerostris extrusa</name>
    <name type="common">Bark spider</name>
    <name type="synonym">Caerostris bankana</name>
    <dbReference type="NCBI Taxonomy" id="172846"/>
    <lineage>
        <taxon>Eukaryota</taxon>
        <taxon>Metazoa</taxon>
        <taxon>Ecdysozoa</taxon>
        <taxon>Arthropoda</taxon>
        <taxon>Chelicerata</taxon>
        <taxon>Arachnida</taxon>
        <taxon>Araneae</taxon>
        <taxon>Araneomorphae</taxon>
        <taxon>Entelegynae</taxon>
        <taxon>Araneoidea</taxon>
        <taxon>Araneidae</taxon>
        <taxon>Caerostris</taxon>
    </lineage>
</organism>
<sequence>MIRSHLQRCDDTGLIWNWPLKCQVTVNWGDEWVVVMVERERRAYKQVVMFQVTKLDRVRTPDATLGGWCSQNCTRIVTNCLIFPDPFVSEKTVAKTNLNPHAVVYLLSWPLGQC</sequence>
<accession>A0AAV4RD13</accession>
<gene>
    <name evidence="1" type="ORF">CEXT_538211</name>
</gene>
<dbReference type="EMBL" id="BPLR01007776">
    <property type="protein sequence ID" value="GIY19590.1"/>
    <property type="molecule type" value="Genomic_DNA"/>
</dbReference>
<dbReference type="AlphaFoldDB" id="A0AAV4RD13"/>
<comment type="caution">
    <text evidence="1">The sequence shown here is derived from an EMBL/GenBank/DDBJ whole genome shotgun (WGS) entry which is preliminary data.</text>
</comment>